<reference evidence="2" key="1">
    <citation type="submission" date="2022-08" db="EMBL/GenBank/DDBJ databases">
        <title>Draft genome sequence of Lysinibacillus sp. strain KH24.</title>
        <authorList>
            <person name="Kanbe H."/>
            <person name="Itoh H."/>
        </authorList>
    </citation>
    <scope>NUCLEOTIDE SEQUENCE</scope>
    <source>
        <strain evidence="2">KH24</strain>
    </source>
</reference>
<keyword evidence="3" id="KW-1185">Reference proteome</keyword>
<dbReference type="EMBL" id="BRZA01000002">
    <property type="protein sequence ID" value="GLC89309.1"/>
    <property type="molecule type" value="Genomic_DNA"/>
</dbReference>
<accession>A0ABQ5NLY2</accession>
<protein>
    <recommendedName>
        <fullName evidence="1">DUF1659 domain-containing protein</fullName>
    </recommendedName>
</protein>
<name>A0ABQ5NLY2_9BACI</name>
<gene>
    <name evidence="2" type="ORF">LYSBPC_24360</name>
</gene>
<sequence length="71" mass="8022">MTNSTVLNTTLRLQYTVGYDEKNEPKYETKAYRQINATHRNEALVTVGNALATLSMYPLTQVVKQQTTVLS</sequence>
<organism evidence="2 3">
    <name type="scientific">Lysinibacillus piscis</name>
    <dbReference type="NCBI Taxonomy" id="2518931"/>
    <lineage>
        <taxon>Bacteria</taxon>
        <taxon>Bacillati</taxon>
        <taxon>Bacillota</taxon>
        <taxon>Bacilli</taxon>
        <taxon>Bacillales</taxon>
        <taxon>Bacillaceae</taxon>
        <taxon>Lysinibacillus</taxon>
    </lineage>
</organism>
<dbReference type="InterPro" id="IPR012454">
    <property type="entry name" value="DUF1659"/>
</dbReference>
<evidence type="ECO:0000259" key="1">
    <source>
        <dbReference type="Pfam" id="PF07872"/>
    </source>
</evidence>
<dbReference type="Pfam" id="PF07872">
    <property type="entry name" value="DUF1659"/>
    <property type="match status" value="1"/>
</dbReference>
<proteinExistence type="predicted"/>
<dbReference type="Proteomes" id="UP001065593">
    <property type="component" value="Unassembled WGS sequence"/>
</dbReference>
<evidence type="ECO:0000313" key="2">
    <source>
        <dbReference type="EMBL" id="GLC89309.1"/>
    </source>
</evidence>
<feature type="domain" description="DUF1659" evidence="1">
    <location>
        <begin position="2"/>
        <end position="70"/>
    </location>
</feature>
<dbReference type="RefSeq" id="WP_264989043.1">
    <property type="nucleotide sequence ID" value="NZ_BRZA01000002.1"/>
</dbReference>
<evidence type="ECO:0000313" key="3">
    <source>
        <dbReference type="Proteomes" id="UP001065593"/>
    </source>
</evidence>
<comment type="caution">
    <text evidence="2">The sequence shown here is derived from an EMBL/GenBank/DDBJ whole genome shotgun (WGS) entry which is preliminary data.</text>
</comment>